<dbReference type="SUPFAM" id="SSF56112">
    <property type="entry name" value="Protein kinase-like (PK-like)"/>
    <property type="match status" value="1"/>
</dbReference>
<dbReference type="PANTHER" id="PTHR10566:SF118">
    <property type="entry name" value="PROTEIN KINASE DOMAIN-CONTAINING PROTEIN"/>
    <property type="match status" value="1"/>
</dbReference>
<dbReference type="InterPro" id="IPR011009">
    <property type="entry name" value="Kinase-like_dom_sf"/>
</dbReference>
<feature type="domain" description="ABC1 atypical kinase-like" evidence="3">
    <location>
        <begin position="283"/>
        <end position="532"/>
    </location>
</feature>
<dbReference type="CDD" id="cd05121">
    <property type="entry name" value="ABC1_ADCK3-like"/>
    <property type="match status" value="1"/>
</dbReference>
<dbReference type="AlphaFoldDB" id="A0A7S2AQ43"/>
<dbReference type="EMBL" id="HBGS01004324">
    <property type="protein sequence ID" value="CAD9374463.1"/>
    <property type="molecule type" value="Transcribed_RNA"/>
</dbReference>
<gene>
    <name evidence="4" type="ORF">DSPE1174_LOCUS2235</name>
</gene>
<dbReference type="InterPro" id="IPR050154">
    <property type="entry name" value="UbiB_kinase"/>
</dbReference>
<evidence type="ECO:0000256" key="1">
    <source>
        <dbReference type="ARBA" id="ARBA00009670"/>
    </source>
</evidence>
<accession>A0A7S2AQ43</accession>
<evidence type="ECO:0000259" key="3">
    <source>
        <dbReference type="Pfam" id="PF03109"/>
    </source>
</evidence>
<feature type="chain" id="PRO_5030666931" description="ABC1 atypical kinase-like domain-containing protein" evidence="2">
    <location>
        <begin position="23"/>
        <end position="980"/>
    </location>
</feature>
<name>A0A7S2AQ43_9STRA</name>
<keyword evidence="2" id="KW-0732">Signal</keyword>
<dbReference type="PANTHER" id="PTHR10566">
    <property type="entry name" value="CHAPERONE-ACTIVITY OF BC1 COMPLEX CABC1 -RELATED"/>
    <property type="match status" value="1"/>
</dbReference>
<feature type="signal peptide" evidence="2">
    <location>
        <begin position="1"/>
        <end position="22"/>
    </location>
</feature>
<comment type="similarity">
    <text evidence="1">Belongs to the protein kinase superfamily. ADCK protein kinase family.</text>
</comment>
<evidence type="ECO:0000313" key="4">
    <source>
        <dbReference type="EMBL" id="CAD9374463.1"/>
    </source>
</evidence>
<organism evidence="4">
    <name type="scientific">Octactis speculum</name>
    <dbReference type="NCBI Taxonomy" id="3111310"/>
    <lineage>
        <taxon>Eukaryota</taxon>
        <taxon>Sar</taxon>
        <taxon>Stramenopiles</taxon>
        <taxon>Ochrophyta</taxon>
        <taxon>Dictyochophyceae</taxon>
        <taxon>Dictyochales</taxon>
        <taxon>Dictyochaceae</taxon>
        <taxon>Octactis</taxon>
    </lineage>
</organism>
<protein>
    <recommendedName>
        <fullName evidence="3">ABC1 atypical kinase-like domain-containing protein</fullName>
    </recommendedName>
</protein>
<dbReference type="InterPro" id="IPR004147">
    <property type="entry name" value="ABC1_dom"/>
</dbReference>
<proteinExistence type="inferred from homology"/>
<sequence>MWRLSSSMLLLSTMWRPGTVSSFAYQSPVNSWPGTVYGRASQQSTTCRSVSMRSESLSPQDFSPTDLRLSDRLLDSTNTPPGLKVPDFTHLDSLLSPDRIHEAVDTLLANVVVSYAALTTSLGGAIPDIGADEQQLQRLILYGAAAIATTLVIIIPEIVASSDPNANPYLDERSDSSPRAGITPLAETSVVSAYDPIKGASHFAKRRLLVVRRLLKLAQVTGLFNFRLLLDWRFDNLEKNQPQRAKEALDLANMMGPTFIKLGQALSIRTDLIPEAYALELRQLQDRVPEFESGVARQVMMNELGVSDLTTVFSELSEEPVASASIGQVYKGTLRADGRVVAVKVQRPSILSAIALDLYILRILTPFQVWISNVVNKLETDPSDIELALNLVDEWGRGFVAEVDYRAEAQKQIAFSAAMKQRGLGAVMAPPVVEELSSSRLLVTEWIDGTRLDKDASADVPRLCGVAINAYLTMLLDTGTLHCDPHPGNLLRTTDGRLCVLDWGMTLEVPSNLQYGLLDFIAHINSEDYEAIPNDFVNLGFTPPDKVEAVRSTGITEGLSFTLKQLSLGGGPKAIQARVKEEFQSRYGADLSDTELRDRARDEMISRFEDELKAEGVDVTGVTSVMEEMSRRNRELFKLPPYVLYVSRAFSTLEGIGLSIDENYSILQECFPYLARRLLSDDSPRAREALRNMLYGPQETTAPLHMTAGSGTVVSSGGGGGGLLSPEKLIEMSAGFNTFTATTTTADESAGMKEAQDALVDILLNPEGNYIQEVLVEEAARIADALLRDRAAALAEAIPSDATRVLQASRSALEGLPPPLRAVVAPFALPLTLPGDFVNVLTKALGPLATRDPQDAAILDAATVLLGSLESSNEGAAENGALGPLSSDFERLQHQLRDPSQVLDTNSDLWREVFEPARNRGPVVGALLRRVSAAVVARSVTRLEVATEQEVAAGDDVRASLTARDLARRSLEPIAEALRP</sequence>
<dbReference type="Pfam" id="PF03109">
    <property type="entry name" value="ABC1"/>
    <property type="match status" value="1"/>
</dbReference>
<dbReference type="Gene3D" id="1.10.510.10">
    <property type="entry name" value="Transferase(Phosphotransferase) domain 1"/>
    <property type="match status" value="1"/>
</dbReference>
<evidence type="ECO:0000256" key="2">
    <source>
        <dbReference type="SAM" id="SignalP"/>
    </source>
</evidence>
<reference evidence="4" key="1">
    <citation type="submission" date="2021-01" db="EMBL/GenBank/DDBJ databases">
        <authorList>
            <person name="Corre E."/>
            <person name="Pelletier E."/>
            <person name="Niang G."/>
            <person name="Scheremetjew M."/>
            <person name="Finn R."/>
            <person name="Kale V."/>
            <person name="Holt S."/>
            <person name="Cochrane G."/>
            <person name="Meng A."/>
            <person name="Brown T."/>
            <person name="Cohen L."/>
        </authorList>
    </citation>
    <scope>NUCLEOTIDE SEQUENCE</scope>
    <source>
        <strain evidence="4">CCMP1381</strain>
    </source>
</reference>